<dbReference type="Gene3D" id="3.50.4.10">
    <property type="entry name" value="Hepatocyte Growth Factor"/>
    <property type="match status" value="2"/>
</dbReference>
<dbReference type="GO" id="GO:0006032">
    <property type="term" value="P:chitin catabolic process"/>
    <property type="evidence" value="ECO:0007669"/>
    <property type="project" value="InterPro"/>
</dbReference>
<dbReference type="PANTHER" id="PTHR22595:SF79">
    <property type="entry name" value="CHITINASE 12"/>
    <property type="match status" value="1"/>
</dbReference>
<keyword evidence="3" id="KW-1015">Disulfide bond</keyword>
<keyword evidence="2" id="KW-0611">Plant defense</keyword>
<evidence type="ECO:0000256" key="1">
    <source>
        <dbReference type="ARBA" id="ARBA00022737"/>
    </source>
</evidence>
<sequence>MRLLLKIGLALVLFIVLSHQQNCTITRDSDILLPNLASHIGQQQGNCCNICKITPGCKAFAWNARENGTCWLKSATGPVVAKIGFNAGIISQEHSGGVKLDCSIMTSSDSVNLPESASYQGQSQENCHRICSSSSSCKGFVWDETEGGSCWLKAGVGPLLPNNHFYVGIMGAEDAQISFDEFSNAVANSNGYPRPSQAQYNAFMQGIPKGLITSKQEAAMALTQFLHESDGLRAKREYRCVTTGCPGEYVTPGCDAGGQHYFGRGYIQLSWCYNYRAASQDLFRDARLIADPDMVARDENLAWNSAFWFWKVNVHNRAGVANGDFGVTTRAINGGLECDNTAGHSIARHRYEMYGRVRAAFGLPGPGNERGCYN</sequence>
<dbReference type="SUPFAM" id="SSF53955">
    <property type="entry name" value="Lysozyme-like"/>
    <property type="match status" value="1"/>
</dbReference>
<dbReference type="EMBL" id="MG262386">
    <property type="protein sequence ID" value="AXX71253.1"/>
    <property type="molecule type" value="mRNA"/>
</dbReference>
<reference evidence="6" key="1">
    <citation type="submission" date="2017-10" db="EMBL/GenBank/DDBJ databases">
        <title>Genome-wide analysis of developmental stage-specific transcription in Bradysia odoriphaga.</title>
        <authorList>
            <person name="Chen H."/>
            <person name="Lin L."/>
            <person name="Xie M."/>
            <person name="Zhang G."/>
            <person name="Su W."/>
        </authorList>
    </citation>
    <scope>NUCLEOTIDE SEQUENCE</scope>
    <source>
        <strain evidence="6">Yanji</strain>
    </source>
</reference>
<dbReference type="GO" id="GO:0005576">
    <property type="term" value="C:extracellular region"/>
    <property type="evidence" value="ECO:0007669"/>
    <property type="project" value="InterPro"/>
</dbReference>
<keyword evidence="4" id="KW-0732">Signal</keyword>
<evidence type="ECO:0000256" key="3">
    <source>
        <dbReference type="ARBA" id="ARBA00023157"/>
    </source>
</evidence>
<dbReference type="Pfam" id="PF14295">
    <property type="entry name" value="PAN_4"/>
    <property type="match status" value="2"/>
</dbReference>
<dbReference type="InterPro" id="IPR003609">
    <property type="entry name" value="Pan_app"/>
</dbReference>
<name>A0A385GLJ0_9DIPT</name>
<dbReference type="GO" id="GO:0016998">
    <property type="term" value="P:cell wall macromolecule catabolic process"/>
    <property type="evidence" value="ECO:0007669"/>
    <property type="project" value="InterPro"/>
</dbReference>
<dbReference type="Pfam" id="PF00182">
    <property type="entry name" value="Glyco_hydro_19"/>
    <property type="match status" value="1"/>
</dbReference>
<dbReference type="AlphaFoldDB" id="A0A385GLJ0"/>
<evidence type="ECO:0000259" key="5">
    <source>
        <dbReference type="SMART" id="SM00223"/>
    </source>
</evidence>
<dbReference type="Gene3D" id="1.10.530.10">
    <property type="match status" value="1"/>
</dbReference>
<accession>A0A385GLJ0</accession>
<dbReference type="GO" id="GO:0006508">
    <property type="term" value="P:proteolysis"/>
    <property type="evidence" value="ECO:0007669"/>
    <property type="project" value="InterPro"/>
</dbReference>
<dbReference type="InterPro" id="IPR023346">
    <property type="entry name" value="Lysozyme-like_dom_sf"/>
</dbReference>
<dbReference type="Gene3D" id="3.30.20.10">
    <property type="entry name" value="Endochitinase, domain 2"/>
    <property type="match status" value="1"/>
</dbReference>
<dbReference type="PANTHER" id="PTHR22595">
    <property type="entry name" value="CHITINASE-RELATED"/>
    <property type="match status" value="1"/>
</dbReference>
<dbReference type="SMART" id="SM00223">
    <property type="entry name" value="APPLE"/>
    <property type="match status" value="1"/>
</dbReference>
<evidence type="ECO:0000256" key="2">
    <source>
        <dbReference type="ARBA" id="ARBA00022821"/>
    </source>
</evidence>
<evidence type="ECO:0000313" key="6">
    <source>
        <dbReference type="EMBL" id="AXX71253.1"/>
    </source>
</evidence>
<dbReference type="InterPro" id="IPR000726">
    <property type="entry name" value="Glyco_hydro_19_cat"/>
</dbReference>
<proteinExistence type="evidence at transcript level"/>
<organism evidence="6">
    <name type="scientific">Bradysia odoriphaga</name>
    <dbReference type="NCBI Taxonomy" id="1564500"/>
    <lineage>
        <taxon>Eukaryota</taxon>
        <taxon>Metazoa</taxon>
        <taxon>Ecdysozoa</taxon>
        <taxon>Arthropoda</taxon>
        <taxon>Hexapoda</taxon>
        <taxon>Insecta</taxon>
        <taxon>Pterygota</taxon>
        <taxon>Neoptera</taxon>
        <taxon>Endopterygota</taxon>
        <taxon>Diptera</taxon>
        <taxon>Nematocera</taxon>
        <taxon>Sciaroidea</taxon>
        <taxon>Sciaridae</taxon>
        <taxon>Bradysia</taxon>
    </lineage>
</organism>
<keyword evidence="1" id="KW-0677">Repeat</keyword>
<feature type="domain" description="Apple" evidence="5">
    <location>
        <begin position="23"/>
        <end position="88"/>
    </location>
</feature>
<dbReference type="GO" id="GO:0004568">
    <property type="term" value="F:chitinase activity"/>
    <property type="evidence" value="ECO:0007669"/>
    <property type="project" value="InterPro"/>
</dbReference>
<feature type="signal peptide" evidence="4">
    <location>
        <begin position="1"/>
        <end position="20"/>
    </location>
</feature>
<evidence type="ECO:0000256" key="4">
    <source>
        <dbReference type="SAM" id="SignalP"/>
    </source>
</evidence>
<protein>
    <submittedName>
        <fullName evidence="6">Chitinase</fullName>
    </submittedName>
</protein>
<dbReference type="CDD" id="cd00325">
    <property type="entry name" value="chitinase_GH19"/>
    <property type="match status" value="1"/>
</dbReference>
<dbReference type="GO" id="GO:0006952">
    <property type="term" value="P:defense response"/>
    <property type="evidence" value="ECO:0007669"/>
    <property type="project" value="UniProtKB-KW"/>
</dbReference>
<feature type="chain" id="PRO_5017315907" evidence="4">
    <location>
        <begin position="21"/>
        <end position="374"/>
    </location>
</feature>
<dbReference type="InterPro" id="IPR000177">
    <property type="entry name" value="Apple"/>
</dbReference>